<comment type="cofactor">
    <cofactor evidence="1">
        <name>pyruvate</name>
        <dbReference type="ChEBI" id="CHEBI:15361"/>
    </cofactor>
</comment>
<keyword evidence="12" id="KW-0472">Membrane</keyword>
<evidence type="ECO:0000256" key="11">
    <source>
        <dbReference type="ARBA" id="ARBA00024326"/>
    </source>
</evidence>
<comment type="cofactor">
    <cofactor evidence="12">
        <name>Zn(2+)</name>
        <dbReference type="ChEBI" id="CHEBI:29105"/>
    </cofactor>
</comment>
<dbReference type="PROSITE" id="PS50004">
    <property type="entry name" value="C2"/>
    <property type="match status" value="2"/>
</dbReference>
<feature type="compositionally biased region" description="Pro residues" evidence="13">
    <location>
        <begin position="274"/>
        <end position="286"/>
    </location>
</feature>
<keyword evidence="12" id="KW-0862">Zinc</keyword>
<feature type="binding site" evidence="12">
    <location>
        <position position="1290"/>
    </location>
    <ligand>
        <name>Zn(2+)</name>
        <dbReference type="ChEBI" id="CHEBI:29105"/>
    </ligand>
</feature>
<dbReference type="SMART" id="SM00239">
    <property type="entry name" value="C2"/>
    <property type="match status" value="2"/>
</dbReference>
<dbReference type="InterPro" id="IPR003817">
    <property type="entry name" value="PS_Dcarbxylase"/>
</dbReference>
<dbReference type="HAMAP" id="MF_03111">
    <property type="entry name" value="Coq4"/>
    <property type="match status" value="1"/>
</dbReference>
<reference evidence="15" key="1">
    <citation type="submission" date="2021-10" db="EMBL/GenBank/DDBJ databases">
        <title>De novo Genome Assembly of Clathrus columnatus (Basidiomycota, Fungi) Using Illumina and Nanopore Sequence Data.</title>
        <authorList>
            <person name="Ogiso-Tanaka E."/>
            <person name="Itagaki H."/>
            <person name="Hosoya T."/>
            <person name="Hosaka K."/>
        </authorList>
    </citation>
    <scope>NUCLEOTIDE SEQUENCE</scope>
    <source>
        <strain evidence="15">MO-923</strain>
    </source>
</reference>
<name>A0AAV5A5N4_9AGAM</name>
<evidence type="ECO:0000256" key="4">
    <source>
        <dbReference type="ARBA" id="ARBA00022516"/>
    </source>
</evidence>
<evidence type="ECO:0000256" key="7">
    <source>
        <dbReference type="ARBA" id="ARBA00023209"/>
    </source>
</evidence>
<dbReference type="CDD" id="cd04039">
    <property type="entry name" value="C2_PSD"/>
    <property type="match status" value="1"/>
</dbReference>
<evidence type="ECO:0000256" key="5">
    <source>
        <dbReference type="ARBA" id="ARBA00022793"/>
    </source>
</evidence>
<comment type="pathway">
    <text evidence="11">Phospholipid metabolism; phosphatidylethanolamine biosynthesis.</text>
</comment>
<feature type="region of interest" description="Disordered" evidence="13">
    <location>
        <begin position="269"/>
        <end position="295"/>
    </location>
</feature>
<comment type="subcellular location">
    <subcellularLocation>
        <location evidence="12">Mitochondrion inner membrane</location>
        <topology evidence="12">Peripheral membrane protein</topology>
        <orientation evidence="12">Matrix side</orientation>
    </subcellularLocation>
</comment>
<dbReference type="Proteomes" id="UP001050691">
    <property type="component" value="Unassembled WGS sequence"/>
</dbReference>
<keyword evidence="12" id="KW-0999">Mitochondrion inner membrane</keyword>
<organism evidence="15 16">
    <name type="scientific">Clathrus columnatus</name>
    <dbReference type="NCBI Taxonomy" id="1419009"/>
    <lineage>
        <taxon>Eukaryota</taxon>
        <taxon>Fungi</taxon>
        <taxon>Dikarya</taxon>
        <taxon>Basidiomycota</taxon>
        <taxon>Agaricomycotina</taxon>
        <taxon>Agaricomycetes</taxon>
        <taxon>Phallomycetidae</taxon>
        <taxon>Phallales</taxon>
        <taxon>Clathraceae</taxon>
        <taxon>Clathrus</taxon>
    </lineage>
</organism>
<keyword evidence="9" id="KW-1208">Phospholipid metabolism</keyword>
<keyword evidence="10" id="KW-0670">Pyruvate</keyword>
<keyword evidence="7" id="KW-0594">Phospholipid biosynthesis</keyword>
<comment type="pathway">
    <text evidence="2">Lipid metabolism.</text>
</comment>
<comment type="subunit">
    <text evidence="12">Component of a multi-subunit COQ enzyme complex, composed of at least COQ3, COQ4, COQ5, COQ6, COQ7 and COQ9.</text>
</comment>
<evidence type="ECO:0000256" key="13">
    <source>
        <dbReference type="SAM" id="MobiDB-lite"/>
    </source>
</evidence>
<comment type="pathway">
    <text evidence="12">Cofactor biosynthesis; ubiquinone biosynthesis.</text>
</comment>
<keyword evidence="16" id="KW-1185">Reference proteome</keyword>
<feature type="domain" description="C2" evidence="14">
    <location>
        <begin position="27"/>
        <end position="150"/>
    </location>
</feature>
<evidence type="ECO:0000256" key="12">
    <source>
        <dbReference type="HAMAP-Rule" id="MF_03111"/>
    </source>
</evidence>
<gene>
    <name evidence="12" type="primary">COQ4</name>
    <name evidence="15" type="ORF">Clacol_002532</name>
</gene>
<dbReference type="GO" id="GO:0008270">
    <property type="term" value="F:zinc ion binding"/>
    <property type="evidence" value="ECO:0007669"/>
    <property type="project" value="UniProtKB-UniRule"/>
</dbReference>
<keyword evidence="5" id="KW-0210">Decarboxylase</keyword>
<evidence type="ECO:0000313" key="16">
    <source>
        <dbReference type="Proteomes" id="UP001050691"/>
    </source>
</evidence>
<protein>
    <recommendedName>
        <fullName evidence="3">phosphatidylserine decarboxylase</fullName>
        <ecNumber evidence="3">4.1.1.65</ecNumber>
    </recommendedName>
</protein>
<dbReference type="Pfam" id="PF00168">
    <property type="entry name" value="C2"/>
    <property type="match status" value="2"/>
</dbReference>
<keyword evidence="12" id="KW-0479">Metal-binding</keyword>
<comment type="similarity">
    <text evidence="12">Belongs to the COQ4 family.</text>
</comment>
<comment type="catalytic activity">
    <reaction evidence="12">
        <text>a 4-hydroxy-3-methoxy-5-(all-trans-polyprenyl)benzoate + H(+) = a 2-methoxy-6-(all-trans-polyprenyl)phenol + CO2</text>
        <dbReference type="Rhea" id="RHEA:81179"/>
        <dbReference type="Rhea" id="RHEA-COMP:9551"/>
        <dbReference type="Rhea" id="RHEA-COMP:10931"/>
        <dbReference type="ChEBI" id="CHEBI:15378"/>
        <dbReference type="ChEBI" id="CHEBI:16526"/>
        <dbReference type="ChEBI" id="CHEBI:62731"/>
        <dbReference type="ChEBI" id="CHEBI:84443"/>
        <dbReference type="EC" id="4.1.1.130"/>
    </reaction>
</comment>
<keyword evidence="6" id="KW-0443">Lipid metabolism</keyword>
<keyword evidence="12" id="KW-0496">Mitochondrion</keyword>
<comment type="caution">
    <text evidence="15">The sequence shown here is derived from an EMBL/GenBank/DDBJ whole genome shotgun (WGS) entry which is preliminary data.</text>
</comment>
<evidence type="ECO:0000313" key="15">
    <source>
        <dbReference type="EMBL" id="GJJ08321.1"/>
    </source>
</evidence>
<dbReference type="PANTHER" id="PTHR10067:SF17">
    <property type="entry name" value="PHOSPHATIDYLSERINE DECARBOXYLASE PROENZYME 2"/>
    <property type="match status" value="1"/>
</dbReference>
<dbReference type="InterPro" id="IPR000008">
    <property type="entry name" value="C2_dom"/>
</dbReference>
<feature type="region of interest" description="Disordered" evidence="13">
    <location>
        <begin position="645"/>
        <end position="717"/>
    </location>
</feature>
<feature type="region of interest" description="Disordered" evidence="13">
    <location>
        <begin position="589"/>
        <end position="628"/>
    </location>
</feature>
<evidence type="ECO:0000256" key="1">
    <source>
        <dbReference type="ARBA" id="ARBA00001928"/>
    </source>
</evidence>
<dbReference type="InterPro" id="IPR027540">
    <property type="entry name" value="Coq4_euk"/>
</dbReference>
<dbReference type="GO" id="GO:0031314">
    <property type="term" value="C:extrinsic component of mitochondrial inner membrane"/>
    <property type="evidence" value="ECO:0007669"/>
    <property type="project" value="UniProtKB-UniRule"/>
</dbReference>
<feature type="region of interest" description="Disordered" evidence="13">
    <location>
        <begin position="311"/>
        <end position="341"/>
    </location>
</feature>
<evidence type="ECO:0000256" key="3">
    <source>
        <dbReference type="ARBA" id="ARBA00012243"/>
    </source>
</evidence>
<feature type="compositionally biased region" description="Low complexity" evidence="13">
    <location>
        <begin position="610"/>
        <end position="625"/>
    </location>
</feature>
<feature type="compositionally biased region" description="Acidic residues" evidence="13">
    <location>
        <begin position="239"/>
        <end position="250"/>
    </location>
</feature>
<dbReference type="NCBIfam" id="TIGR00163">
    <property type="entry name" value="PS_decarb"/>
    <property type="match status" value="1"/>
</dbReference>
<evidence type="ECO:0000256" key="8">
    <source>
        <dbReference type="ARBA" id="ARBA00023239"/>
    </source>
</evidence>
<feature type="binding site" evidence="12">
    <location>
        <position position="1274"/>
    </location>
    <ligand>
        <name>Zn(2+)</name>
        <dbReference type="ChEBI" id="CHEBI:29105"/>
    </ligand>
</feature>
<dbReference type="SUPFAM" id="SSF49562">
    <property type="entry name" value="C2 domain (Calcium/lipid-binding domain, CaLB)"/>
    <property type="match status" value="2"/>
</dbReference>
<dbReference type="PANTHER" id="PTHR10067">
    <property type="entry name" value="PHOSPHATIDYLSERINE DECARBOXYLASE"/>
    <property type="match status" value="1"/>
</dbReference>
<dbReference type="GO" id="GO:0046474">
    <property type="term" value="P:glycerophospholipid biosynthetic process"/>
    <property type="evidence" value="ECO:0007669"/>
    <property type="project" value="UniProtKB-ARBA"/>
</dbReference>
<feature type="compositionally biased region" description="Basic and acidic residues" evidence="13">
    <location>
        <begin position="593"/>
        <end position="605"/>
    </location>
</feature>
<evidence type="ECO:0000256" key="9">
    <source>
        <dbReference type="ARBA" id="ARBA00023264"/>
    </source>
</evidence>
<feature type="compositionally biased region" description="Low complexity" evidence="13">
    <location>
        <begin position="311"/>
        <end position="338"/>
    </location>
</feature>
<dbReference type="InterPro" id="IPR035892">
    <property type="entry name" value="C2_domain_sf"/>
</dbReference>
<accession>A0AAV5A5N4</accession>
<feature type="binding site" evidence="12">
    <location>
        <position position="1275"/>
    </location>
    <ligand>
        <name>Zn(2+)</name>
        <dbReference type="ChEBI" id="CHEBI:29105"/>
    </ligand>
</feature>
<dbReference type="GO" id="GO:0004609">
    <property type="term" value="F:phosphatidylserine decarboxylase activity"/>
    <property type="evidence" value="ECO:0007669"/>
    <property type="project" value="UniProtKB-EC"/>
</dbReference>
<dbReference type="EC" id="4.1.1.65" evidence="3"/>
<evidence type="ECO:0000256" key="10">
    <source>
        <dbReference type="ARBA" id="ARBA00023317"/>
    </source>
</evidence>
<comment type="function">
    <text evidence="12">Lyase that catalyzes the C1-decarboxylation of 4-hydroxy-3-methoxy-5-(all-trans-polyprenyl)benzoic acid into 2-methoxy-6-(all-trans-polyprenyl)phenol during ubiquinone biosynthesis.</text>
</comment>
<evidence type="ECO:0000259" key="14">
    <source>
        <dbReference type="PROSITE" id="PS50004"/>
    </source>
</evidence>
<proteinExistence type="inferred from homology"/>
<feature type="domain" description="C2" evidence="14">
    <location>
        <begin position="349"/>
        <end position="473"/>
    </location>
</feature>
<evidence type="ECO:0000256" key="6">
    <source>
        <dbReference type="ARBA" id="ARBA00023098"/>
    </source>
</evidence>
<dbReference type="GO" id="GO:0120539">
    <property type="term" value="F:4-hydroxy-3-methoxy-5-polyprenylbenzoate decarboxylase activity"/>
    <property type="evidence" value="ECO:0007669"/>
    <property type="project" value="UniProtKB-EC"/>
</dbReference>
<dbReference type="InterPro" id="IPR007715">
    <property type="entry name" value="Coq4"/>
</dbReference>
<dbReference type="Pfam" id="PF05019">
    <property type="entry name" value="Coq4"/>
    <property type="match status" value="1"/>
</dbReference>
<dbReference type="InterPro" id="IPR033177">
    <property type="entry name" value="PSD-B"/>
</dbReference>
<feature type="region of interest" description="Disordered" evidence="13">
    <location>
        <begin position="227"/>
        <end position="257"/>
    </location>
</feature>
<keyword evidence="4" id="KW-0444">Lipid biosynthesis</keyword>
<dbReference type="Gene3D" id="2.60.40.150">
    <property type="entry name" value="C2 domain"/>
    <property type="match status" value="2"/>
</dbReference>
<keyword evidence="8 12" id="KW-0456">Lyase</keyword>
<dbReference type="EMBL" id="BPWL01000003">
    <property type="protein sequence ID" value="GJJ08321.1"/>
    <property type="molecule type" value="Genomic_DNA"/>
</dbReference>
<keyword evidence="12" id="KW-0831">Ubiquinone biosynthesis</keyword>
<feature type="binding site" evidence="12">
    <location>
        <position position="1278"/>
    </location>
    <ligand>
        <name>Zn(2+)</name>
        <dbReference type="ChEBI" id="CHEBI:29105"/>
    </ligand>
</feature>
<dbReference type="Pfam" id="PF02666">
    <property type="entry name" value="PS_Dcarbxylase"/>
    <property type="match status" value="1"/>
</dbReference>
<sequence>MTPQRKKLGRVLKTAASSATRLKPLRIRVHKQTSFTPLAGETPLVILRVQIVAGKDVLSKDKNGASDPFVVVSLGRHRHQTSTVKRTTNPTWDSKEATFDFPIYRSLAGVLGTLELVLWYKDKFRKDYLGEVALLMEDWFKDGQPISFTDPRNEPSWFPIVSTRPSTHPTGSLLAKLGFVMPHNGTSAVDYETLYGELLEASGYAVKSLHSAAPTIGIGTIRSGKGGPAFVDDGLSSEGEGDSEIEDQEAIDPSLTPETLTAVSTTYSDNLLEPLPPPMLAPPSPTEPQLKLSKPSTKALSVALLPKFTRRTTSTTIQTQTDTTFSSEPPRSPISPIEPSHKGKKLKFRRSWSAKKIEYNLSSRNDIIGIVMLEINSAEDLPKLKNMTRLGWDMDPFVVISFGKKVFRTRVIRHSLNPTWDEKLLFHVRRYETNFKVNFKILDWDKLSGNDQICSTTLDVSELLDKVPKPDPTTGLYPTVSELDHDMLEYTLPLIPVKEVQWETKHQPKISFRAKYQPYAAVRQRFWREYLSQYATDDLLSHLEISSMLDSLGSTLSRETVDSFLTRHGQPVDGELSIDQAIICLEQELSRPTSEKKPVDKEHISQFDISAPNTPAPTTTLSSPPMLEQLDFAGPDLYQLSLLDPFNTDTLQPPRPVSTETSQRPLREVASQTSSTSDIIYSESKPTSTPPPSTPAALTRESSASSSDAEDSGQNSDDVAVERVINIKTCPLCHRPRLKSKAEADIVTHIALCASRDWGRVDRIMVGNFVTANQAQRKWYTKVIAKVSSGAYQLGANSANIIVQNRMTGQLEEEKMQGAKSRMEGARARRLLKSMSIKQGLKYDSPESAREILAFIEFHKLNVSEIRDPLTSFRTFNEFFFRKLKDGARPLDSPDDPTILVSGADCRMLAFDSVNDATQIWIKGREFTVARLLGDRYKDQAAKYTHGSLAIFRLAPQDYHRFHSPVDGVIGSMTYISGEYYTPQAIRTTLDVFGENARKIVPIDSPIFGRVFAVCVGAMMVGSIITTVEEGEQVQRGQEFGYFAFGGSTIVLLFEKNTVQWDEDLVINSRASLETLVRVGMRIGKARIPSPKVDGLSLILGGGSGVSAGFSMQHLIPCRTLVRYGTNTVKSSSFSYATLFKRNIHAQTTEGYIHLNWFENAFLATGSMLASFYNPRRGDMISALGETTAGPALPRLRDTMIKSEEGRQILKERPRLTSETINMDELRKLPDGSFGRAYITWLERNGVTPDTREPVLYISDPELAYVMQRYRECHDFYHCICSMPVTVSSELALKYFEFANFGLPVAAISALFGPFMLTSQQRTKLFKDYVPWALKCGASARCLIDVYWEKRWAMNVEEMRKEFGIWNPPPAVWPKKPFKEAEREKERVAKLKVMQSTTAAPI</sequence>
<evidence type="ECO:0000256" key="2">
    <source>
        <dbReference type="ARBA" id="ARBA00005189"/>
    </source>
</evidence>
<feature type="compositionally biased region" description="Polar residues" evidence="13">
    <location>
        <begin position="658"/>
        <end position="679"/>
    </location>
</feature>